<feature type="compositionally biased region" description="Low complexity" evidence="2">
    <location>
        <begin position="41"/>
        <end position="55"/>
    </location>
</feature>
<dbReference type="InterPro" id="IPR049483">
    <property type="entry name" value="FAF1_2-like_UAS"/>
</dbReference>
<evidence type="ECO:0000313" key="4">
    <source>
        <dbReference type="EMBL" id="CEL68314.1"/>
    </source>
</evidence>
<evidence type="ECO:0000256" key="1">
    <source>
        <dbReference type="ARBA" id="ARBA00023054"/>
    </source>
</evidence>
<dbReference type="InterPro" id="IPR050730">
    <property type="entry name" value="UBX_domain-protein"/>
</dbReference>
<protein>
    <submittedName>
        <fullName evidence="4">UBX domain-containing protein, putative</fullName>
    </submittedName>
</protein>
<dbReference type="SUPFAM" id="SSF54236">
    <property type="entry name" value="Ubiquitin-like"/>
    <property type="match status" value="1"/>
</dbReference>
<organism evidence="4">
    <name type="scientific">Neospora caninum (strain Liverpool)</name>
    <dbReference type="NCBI Taxonomy" id="572307"/>
    <lineage>
        <taxon>Eukaryota</taxon>
        <taxon>Sar</taxon>
        <taxon>Alveolata</taxon>
        <taxon>Apicomplexa</taxon>
        <taxon>Conoidasida</taxon>
        <taxon>Coccidia</taxon>
        <taxon>Eucoccidiorida</taxon>
        <taxon>Eimeriorina</taxon>
        <taxon>Sarcocystidae</taxon>
        <taxon>Neospora</taxon>
    </lineage>
</organism>
<dbReference type="InterPro" id="IPR006577">
    <property type="entry name" value="UAS"/>
</dbReference>
<dbReference type="PANTHER" id="PTHR23322:SF1">
    <property type="entry name" value="FAS-ASSOCIATED FACTOR 2"/>
    <property type="match status" value="1"/>
</dbReference>
<feature type="domain" description="UBX" evidence="3">
    <location>
        <begin position="371"/>
        <end position="448"/>
    </location>
</feature>
<dbReference type="EMBL" id="LN714484">
    <property type="protein sequence ID" value="CEL68314.1"/>
    <property type="molecule type" value="Genomic_DNA"/>
</dbReference>
<dbReference type="GO" id="GO:0005783">
    <property type="term" value="C:endoplasmic reticulum"/>
    <property type="evidence" value="ECO:0007669"/>
    <property type="project" value="TreeGrafter"/>
</dbReference>
<dbReference type="InterPro" id="IPR036249">
    <property type="entry name" value="Thioredoxin-like_sf"/>
</dbReference>
<evidence type="ECO:0000259" key="3">
    <source>
        <dbReference type="PROSITE" id="PS50033"/>
    </source>
</evidence>
<dbReference type="CDD" id="cd01767">
    <property type="entry name" value="UBX"/>
    <property type="match status" value="1"/>
</dbReference>
<dbReference type="Gene3D" id="3.10.20.90">
    <property type="entry name" value="Phosphatidylinositol 3-kinase Catalytic Subunit, Chain A, domain 1"/>
    <property type="match status" value="1"/>
</dbReference>
<dbReference type="GO" id="GO:0036503">
    <property type="term" value="P:ERAD pathway"/>
    <property type="evidence" value="ECO:0007669"/>
    <property type="project" value="TreeGrafter"/>
</dbReference>
<feature type="region of interest" description="Disordered" evidence="2">
    <location>
        <begin position="316"/>
        <end position="363"/>
    </location>
</feature>
<proteinExistence type="predicted"/>
<sequence length="456" mass="50648">MEDVTGVRDQDDSGSAVASGVAGPEDQHQKLTRRRRCSDTPASSLSPSSPSPSASRSDEAVAAREGGELRSVVGTVRFLASLPARAFQQTVHLLQAVVQWISRLIDLASLFLFTPPAQPLEVIYERQFGRKHPAFFPGAAQEAFDTARQTDRLLAVYLHSQQNAAADRFCRETLTDDLVIDLLDNTCVFYATDASVSSSEGARLARAFFPSASSRLPAFLLLLPQAASAPSPGASTFSSLTAPPASRHRVLLASLRAETFPDTAGLIAVLLHGQEKAEEVREAKRQQMREREENRLLREEQEREFAEVMRLESIKREEQETRRRKEEARRDRETQRKEAAAARRQERRAHAERLREQEENAPVASGIDQRTAICLRLPSGARVSRHFSSQASLEELYLWADCLAECTQNEELDIPLRFHLVVPPKRTLTRGAATLLEAGLHPNSAVLLVPSDDEED</sequence>
<feature type="compositionally biased region" description="Basic and acidic residues" evidence="2">
    <location>
        <begin position="1"/>
        <end position="11"/>
    </location>
</feature>
<reference evidence="4" key="1">
    <citation type="journal article" date="2015" name="PLoS ONE">
        <title>Comprehensive Evaluation of Toxoplasma gondii VEG and Neospora caninum LIV Genomes with Tachyzoite Stage Transcriptome and Proteome Defines Novel Transcript Features.</title>
        <authorList>
            <person name="Ramaprasad A."/>
            <person name="Mourier T."/>
            <person name="Naeem R."/>
            <person name="Malas T.B."/>
            <person name="Moussa E."/>
            <person name="Panigrahi A."/>
            <person name="Vermont S.J."/>
            <person name="Otto T.D."/>
            <person name="Wastling J."/>
            <person name="Pain A."/>
        </authorList>
    </citation>
    <scope>NUCLEOTIDE SEQUENCE</scope>
    <source>
        <strain evidence="4">Liverpool</strain>
    </source>
</reference>
<dbReference type="Gene3D" id="3.40.30.10">
    <property type="entry name" value="Glutaredoxin"/>
    <property type="match status" value="1"/>
</dbReference>
<dbReference type="SUPFAM" id="SSF52833">
    <property type="entry name" value="Thioredoxin-like"/>
    <property type="match status" value="1"/>
</dbReference>
<gene>
    <name evidence="4" type="ORF">BN1204_040840</name>
</gene>
<feature type="region of interest" description="Disordered" evidence="2">
    <location>
        <begin position="1"/>
        <end position="63"/>
    </location>
</feature>
<dbReference type="PANTHER" id="PTHR23322">
    <property type="entry name" value="FAS-ASSOCIATED PROTEIN"/>
    <property type="match status" value="1"/>
</dbReference>
<name>A0A0F7UEL1_NEOCL</name>
<dbReference type="InterPro" id="IPR001012">
    <property type="entry name" value="UBX_dom"/>
</dbReference>
<evidence type="ECO:0000256" key="2">
    <source>
        <dbReference type="SAM" id="MobiDB-lite"/>
    </source>
</evidence>
<dbReference type="Pfam" id="PF00789">
    <property type="entry name" value="UBX"/>
    <property type="match status" value="1"/>
</dbReference>
<keyword evidence="1" id="KW-0175">Coiled coil</keyword>
<dbReference type="GO" id="GO:0043130">
    <property type="term" value="F:ubiquitin binding"/>
    <property type="evidence" value="ECO:0007669"/>
    <property type="project" value="TreeGrafter"/>
</dbReference>
<dbReference type="Pfam" id="PF21021">
    <property type="entry name" value="FAF1"/>
    <property type="match status" value="1"/>
</dbReference>
<accession>A0A0F7UEL1</accession>
<dbReference type="AlphaFoldDB" id="A0A0F7UEL1"/>
<dbReference type="InterPro" id="IPR029071">
    <property type="entry name" value="Ubiquitin-like_domsf"/>
</dbReference>
<dbReference type="SMART" id="SM00166">
    <property type="entry name" value="UBX"/>
    <property type="match status" value="1"/>
</dbReference>
<dbReference type="SMART" id="SM00594">
    <property type="entry name" value="UAS"/>
    <property type="match status" value="1"/>
</dbReference>
<feature type="compositionally biased region" description="Basic and acidic residues" evidence="2">
    <location>
        <begin position="316"/>
        <end position="358"/>
    </location>
</feature>
<dbReference type="PROSITE" id="PS50033">
    <property type="entry name" value="UBX"/>
    <property type="match status" value="1"/>
</dbReference>